<proteinExistence type="inferred from homology"/>
<organism evidence="10 11">
    <name type="scientific">Alteromonas stellipolaris</name>
    <dbReference type="NCBI Taxonomy" id="233316"/>
    <lineage>
        <taxon>Bacteria</taxon>
        <taxon>Pseudomonadati</taxon>
        <taxon>Pseudomonadota</taxon>
        <taxon>Gammaproteobacteria</taxon>
        <taxon>Alteromonadales</taxon>
        <taxon>Alteromonadaceae</taxon>
        <taxon>Alteromonas/Salinimonas group</taxon>
        <taxon>Alteromonas</taxon>
    </lineage>
</organism>
<dbReference type="InterPro" id="IPR000390">
    <property type="entry name" value="Small_drug/metabolite_transptr"/>
</dbReference>
<evidence type="ECO:0000256" key="8">
    <source>
        <dbReference type="RuleBase" id="RU003942"/>
    </source>
</evidence>
<evidence type="ECO:0000256" key="7">
    <source>
        <dbReference type="ARBA" id="ARBA00038032"/>
    </source>
</evidence>
<dbReference type="InterPro" id="IPR037185">
    <property type="entry name" value="EmrE-like"/>
</dbReference>
<evidence type="ECO:0000313" key="10">
    <source>
        <dbReference type="EMBL" id="AMJ75473.1"/>
    </source>
</evidence>
<feature type="transmembrane region" description="Helical" evidence="9">
    <location>
        <begin position="84"/>
        <end position="108"/>
    </location>
</feature>
<dbReference type="PANTHER" id="PTHR30561">
    <property type="entry name" value="SMR FAMILY PROTON-DEPENDENT DRUG EFFLUX TRANSPORTER SUGE"/>
    <property type="match status" value="1"/>
</dbReference>
<dbReference type="Proteomes" id="UP000056750">
    <property type="component" value="Chromosome"/>
</dbReference>
<evidence type="ECO:0000256" key="6">
    <source>
        <dbReference type="ARBA" id="ARBA00023136"/>
    </source>
</evidence>
<keyword evidence="11" id="KW-1185">Reference proteome</keyword>
<evidence type="ECO:0000256" key="9">
    <source>
        <dbReference type="SAM" id="Phobius"/>
    </source>
</evidence>
<evidence type="ECO:0000313" key="11">
    <source>
        <dbReference type="Proteomes" id="UP000056750"/>
    </source>
</evidence>
<reference evidence="10 11" key="1">
    <citation type="submission" date="2015-12" db="EMBL/GenBank/DDBJ databases">
        <title>Intraspecies pangenome expansion in the marine bacterium Alteromonas.</title>
        <authorList>
            <person name="Lopez-Perez M."/>
            <person name="Rodriguez-Valera F."/>
        </authorList>
    </citation>
    <scope>NUCLEOTIDE SEQUENCE [LARGE SCALE GENOMIC DNA]</scope>
    <source>
        <strain evidence="10 11">LMG 21861</strain>
    </source>
</reference>
<sequence>MTYLLLALAIVTEVTATLLLKASNGWEKWYFGYGAIAFYMISGILFATVLKHMGVGVAYAIWSGMGIALITAASVILWKQTFDFYAAMGIILIVSGTLLITSKSAVVFQ</sequence>
<feature type="transmembrane region" description="Helical" evidence="9">
    <location>
        <begin position="32"/>
        <end position="50"/>
    </location>
</feature>
<evidence type="ECO:0000256" key="1">
    <source>
        <dbReference type="ARBA" id="ARBA00004651"/>
    </source>
</evidence>
<dbReference type="EMBL" id="CP013926">
    <property type="protein sequence ID" value="AMJ75473.1"/>
    <property type="molecule type" value="Genomic_DNA"/>
</dbReference>
<keyword evidence="5 9" id="KW-1133">Transmembrane helix</keyword>
<gene>
    <name evidence="10" type="ORF">AVL57_16785</name>
</gene>
<keyword evidence="2" id="KW-0813">Transport</keyword>
<evidence type="ECO:0000256" key="2">
    <source>
        <dbReference type="ARBA" id="ARBA00022448"/>
    </source>
</evidence>
<comment type="similarity">
    <text evidence="7 8">Belongs to the drug/metabolite transporter (DMT) superfamily. Small multidrug resistance (SMR) (TC 2.A.7.1) family.</text>
</comment>
<keyword evidence="3" id="KW-1003">Cell membrane</keyword>
<dbReference type="SUPFAM" id="SSF103481">
    <property type="entry name" value="Multidrug resistance efflux transporter EmrE"/>
    <property type="match status" value="1"/>
</dbReference>
<evidence type="ECO:0000256" key="3">
    <source>
        <dbReference type="ARBA" id="ARBA00022475"/>
    </source>
</evidence>
<keyword evidence="6 9" id="KW-0472">Membrane</keyword>
<evidence type="ECO:0000256" key="5">
    <source>
        <dbReference type="ARBA" id="ARBA00022989"/>
    </source>
</evidence>
<accession>A0ABM7D6S8</accession>
<dbReference type="Pfam" id="PF00893">
    <property type="entry name" value="Multi_Drug_Res"/>
    <property type="match status" value="1"/>
</dbReference>
<dbReference type="InterPro" id="IPR045324">
    <property type="entry name" value="Small_multidrug_res"/>
</dbReference>
<protein>
    <submittedName>
        <fullName evidence="10">EmrE protein</fullName>
    </submittedName>
</protein>
<evidence type="ECO:0000256" key="4">
    <source>
        <dbReference type="ARBA" id="ARBA00022692"/>
    </source>
</evidence>
<keyword evidence="4 8" id="KW-0812">Transmembrane</keyword>
<feature type="transmembrane region" description="Helical" evidence="9">
    <location>
        <begin position="57"/>
        <end position="78"/>
    </location>
</feature>
<dbReference type="PANTHER" id="PTHR30561:SF1">
    <property type="entry name" value="MULTIDRUG TRANSPORTER EMRE"/>
    <property type="match status" value="1"/>
</dbReference>
<dbReference type="RefSeq" id="WP_057789799.1">
    <property type="nucleotide sequence ID" value="NZ_CAXIBE010000125.1"/>
</dbReference>
<dbReference type="Gene3D" id="1.10.3730.20">
    <property type="match status" value="1"/>
</dbReference>
<name>A0ABM7D6S8_9ALTE</name>
<comment type="subcellular location">
    <subcellularLocation>
        <location evidence="1 8">Cell membrane</location>
        <topology evidence="1 8">Multi-pass membrane protein</topology>
    </subcellularLocation>
</comment>